<dbReference type="GO" id="GO:0015179">
    <property type="term" value="F:L-amino acid transmembrane transporter activity"/>
    <property type="evidence" value="ECO:0007669"/>
    <property type="project" value="TreeGrafter"/>
</dbReference>
<feature type="transmembrane region" description="Helical" evidence="5">
    <location>
        <begin position="42"/>
        <end position="64"/>
    </location>
</feature>
<dbReference type="Proteomes" id="UP001142055">
    <property type="component" value="Chromosome 2"/>
</dbReference>
<feature type="transmembrane region" description="Helical" evidence="5">
    <location>
        <begin position="190"/>
        <end position="212"/>
    </location>
</feature>
<dbReference type="InterPro" id="IPR050598">
    <property type="entry name" value="AminoAcid_Transporter"/>
</dbReference>
<feature type="transmembrane region" description="Helical" evidence="5">
    <location>
        <begin position="373"/>
        <end position="395"/>
    </location>
</feature>
<keyword evidence="2 5" id="KW-0812">Transmembrane</keyword>
<dbReference type="PANTHER" id="PTHR11785">
    <property type="entry name" value="AMINO ACID TRANSPORTER"/>
    <property type="match status" value="1"/>
</dbReference>
<name>A0A9Q0RPU8_BLOTA</name>
<dbReference type="Gene3D" id="1.20.1740.10">
    <property type="entry name" value="Amino acid/polyamine transporter I"/>
    <property type="match status" value="1"/>
</dbReference>
<evidence type="ECO:0000256" key="3">
    <source>
        <dbReference type="ARBA" id="ARBA00022989"/>
    </source>
</evidence>
<protein>
    <submittedName>
        <fullName evidence="6">Uncharacterized protein</fullName>
    </submittedName>
</protein>
<feature type="transmembrane region" description="Helical" evidence="5">
    <location>
        <begin position="430"/>
        <end position="450"/>
    </location>
</feature>
<feature type="transmembrane region" description="Helical" evidence="5">
    <location>
        <begin position="456"/>
        <end position="476"/>
    </location>
</feature>
<feature type="transmembrane region" description="Helical" evidence="5">
    <location>
        <begin position="317"/>
        <end position="338"/>
    </location>
</feature>
<sequence length="513" mass="57333">MATNFQRKIGLTTGICFVIGTIIGSGIFISPKGVFINANCSYWTSIFIWILCGIFSMIGSLVYSELGTTIARSGGDYVYISAGFGSFVAFIYLWLNLTVIRPASQAILALTFAYYLLDSLMIDKSSCNESNYEMLARIISALLISKQEIVLFINSLIFRLLFTRSYKALLGYINCVNVKWALHLQNGFTILKILALGAIIVTAICTVSLELLSDKREMVYRIVNDNNDENGKIDDLCVPRYSLSIYSGLFAFGGWNYLNIVTDELKNPYKNLPRAAMVGIFACTIIYVLANASYFVTLNSIEILNSPAIALTFARKLLGPIGVLLITLSISASAVGSLNATVFTSSRLFCMGAQERHLPSTFGMLHHDRCTPIPSLILSVILSLAMLFVTDIYSLIDYFSFTYWLWTGIAVASGVYLRHTRPELDRPIRLPLPFLYLFIAMCWMLTALAMENIFNTIVGVCLMIAGVIVYWIKLLYEHQYSNLEGKNAKQWNRIDSFVQKLFLIVETVISTDV</sequence>
<dbReference type="PIRSF" id="PIRSF006060">
    <property type="entry name" value="AA_transporter"/>
    <property type="match status" value="1"/>
</dbReference>
<comment type="subcellular location">
    <subcellularLocation>
        <location evidence="1">Membrane</location>
        <topology evidence="1">Multi-pass membrane protein</topology>
    </subcellularLocation>
</comment>
<comment type="caution">
    <text evidence="6">The sequence shown here is derived from an EMBL/GenBank/DDBJ whole genome shotgun (WGS) entry which is preliminary data.</text>
</comment>
<feature type="transmembrane region" description="Helical" evidence="5">
    <location>
        <begin position="401"/>
        <end position="418"/>
    </location>
</feature>
<feature type="transmembrane region" description="Helical" evidence="5">
    <location>
        <begin position="9"/>
        <end position="30"/>
    </location>
</feature>
<dbReference type="OMA" id="HNCKDMD"/>
<dbReference type="OrthoDB" id="5982228at2759"/>
<dbReference type="InterPro" id="IPR002293">
    <property type="entry name" value="AA/rel_permease1"/>
</dbReference>
<feature type="transmembrane region" description="Helical" evidence="5">
    <location>
        <begin position="76"/>
        <end position="94"/>
    </location>
</feature>
<evidence type="ECO:0000256" key="4">
    <source>
        <dbReference type="ARBA" id="ARBA00023136"/>
    </source>
</evidence>
<evidence type="ECO:0000256" key="5">
    <source>
        <dbReference type="SAM" id="Phobius"/>
    </source>
</evidence>
<dbReference type="PANTHER" id="PTHR11785:SF528">
    <property type="entry name" value="AMINO ACID TRANSPORTER PROTEIN JHI-21"/>
    <property type="match status" value="1"/>
</dbReference>
<feature type="transmembrane region" description="Helical" evidence="5">
    <location>
        <begin position="100"/>
        <end position="117"/>
    </location>
</feature>
<dbReference type="EMBL" id="JAPWDV010000002">
    <property type="protein sequence ID" value="KAJ6221231.1"/>
    <property type="molecule type" value="Genomic_DNA"/>
</dbReference>
<feature type="transmembrane region" description="Helical" evidence="5">
    <location>
        <begin position="275"/>
        <end position="297"/>
    </location>
</feature>
<accession>A0A9Q0RPU8</accession>
<gene>
    <name evidence="6" type="ORF">RDWZM_007043</name>
</gene>
<dbReference type="Pfam" id="PF13520">
    <property type="entry name" value="AA_permease_2"/>
    <property type="match status" value="1"/>
</dbReference>
<keyword evidence="7" id="KW-1185">Reference proteome</keyword>
<dbReference type="AlphaFoldDB" id="A0A9Q0RPU8"/>
<organism evidence="6 7">
    <name type="scientific">Blomia tropicalis</name>
    <name type="common">Mite</name>
    <dbReference type="NCBI Taxonomy" id="40697"/>
    <lineage>
        <taxon>Eukaryota</taxon>
        <taxon>Metazoa</taxon>
        <taxon>Ecdysozoa</taxon>
        <taxon>Arthropoda</taxon>
        <taxon>Chelicerata</taxon>
        <taxon>Arachnida</taxon>
        <taxon>Acari</taxon>
        <taxon>Acariformes</taxon>
        <taxon>Sarcoptiformes</taxon>
        <taxon>Astigmata</taxon>
        <taxon>Glycyphagoidea</taxon>
        <taxon>Echimyopodidae</taxon>
        <taxon>Blomia</taxon>
    </lineage>
</organism>
<evidence type="ECO:0000313" key="7">
    <source>
        <dbReference type="Proteomes" id="UP001142055"/>
    </source>
</evidence>
<evidence type="ECO:0000256" key="2">
    <source>
        <dbReference type="ARBA" id="ARBA00022692"/>
    </source>
</evidence>
<keyword evidence="3 5" id="KW-1133">Transmembrane helix</keyword>
<feature type="transmembrane region" description="Helical" evidence="5">
    <location>
        <begin position="138"/>
        <end position="162"/>
    </location>
</feature>
<evidence type="ECO:0000256" key="1">
    <source>
        <dbReference type="ARBA" id="ARBA00004141"/>
    </source>
</evidence>
<proteinExistence type="predicted"/>
<reference evidence="6" key="1">
    <citation type="submission" date="2022-12" db="EMBL/GenBank/DDBJ databases">
        <title>Genome assemblies of Blomia tropicalis.</title>
        <authorList>
            <person name="Cui Y."/>
        </authorList>
    </citation>
    <scope>NUCLEOTIDE SEQUENCE</scope>
    <source>
        <tissue evidence="6">Adult mites</tissue>
    </source>
</reference>
<keyword evidence="4 5" id="KW-0472">Membrane</keyword>
<dbReference type="GO" id="GO:0016020">
    <property type="term" value="C:membrane"/>
    <property type="evidence" value="ECO:0007669"/>
    <property type="project" value="UniProtKB-SubCell"/>
</dbReference>
<evidence type="ECO:0000313" key="6">
    <source>
        <dbReference type="EMBL" id="KAJ6221231.1"/>
    </source>
</evidence>